<accession>A0A8S4SL70</accession>
<proteinExistence type="predicted"/>
<evidence type="ECO:0000313" key="3">
    <source>
        <dbReference type="Proteomes" id="UP000838756"/>
    </source>
</evidence>
<organism evidence="2 3">
    <name type="scientific">Pararge aegeria aegeria</name>
    <dbReference type="NCBI Taxonomy" id="348720"/>
    <lineage>
        <taxon>Eukaryota</taxon>
        <taxon>Metazoa</taxon>
        <taxon>Ecdysozoa</taxon>
        <taxon>Arthropoda</taxon>
        <taxon>Hexapoda</taxon>
        <taxon>Insecta</taxon>
        <taxon>Pterygota</taxon>
        <taxon>Neoptera</taxon>
        <taxon>Endopterygota</taxon>
        <taxon>Lepidoptera</taxon>
        <taxon>Glossata</taxon>
        <taxon>Ditrysia</taxon>
        <taxon>Papilionoidea</taxon>
        <taxon>Nymphalidae</taxon>
        <taxon>Satyrinae</taxon>
        <taxon>Satyrini</taxon>
        <taxon>Parargina</taxon>
        <taxon>Pararge</taxon>
    </lineage>
</organism>
<reference evidence="2" key="1">
    <citation type="submission" date="2022-03" db="EMBL/GenBank/DDBJ databases">
        <authorList>
            <person name="Lindestad O."/>
        </authorList>
    </citation>
    <scope>NUCLEOTIDE SEQUENCE</scope>
</reference>
<evidence type="ECO:0000256" key="1">
    <source>
        <dbReference type="SAM" id="SignalP"/>
    </source>
</evidence>
<feature type="chain" id="PRO_5035831205" evidence="1">
    <location>
        <begin position="26"/>
        <end position="193"/>
    </location>
</feature>
<dbReference type="AlphaFoldDB" id="A0A8S4SL70"/>
<feature type="signal peptide" evidence="1">
    <location>
        <begin position="1"/>
        <end position="25"/>
    </location>
</feature>
<gene>
    <name evidence="2" type="primary">jg19900</name>
    <name evidence="2" type="ORF">PAEG_LOCUS25497</name>
</gene>
<comment type="caution">
    <text evidence="2">The sequence shown here is derived from an EMBL/GenBank/DDBJ whole genome shotgun (WGS) entry which is preliminary data.</text>
</comment>
<name>A0A8S4SL70_9NEOP</name>
<dbReference type="OrthoDB" id="6912918at2759"/>
<protein>
    <submittedName>
        <fullName evidence="2">Jg19900 protein</fullName>
    </submittedName>
</protein>
<keyword evidence="3" id="KW-1185">Reference proteome</keyword>
<dbReference type="Proteomes" id="UP000838756">
    <property type="component" value="Unassembled WGS sequence"/>
</dbReference>
<sequence length="193" mass="22417">MGTGRSRNLARTSIVIFLFECYVAAQDYFEEHHQNYQVSTPFEHLKEIPKHFNVKGENAIPTFNKYLNDIQGLASKKNISIVYKVKVDTLIKNKHKNPNKPRANKKSKKYNIPLKKKSMKLSNFEIILRKRANEFGLKQHSLDEMSTATEKRKVIYTTRQTPLGKYKPEIGAVKTKYAKIIRPVKNTEFSLET</sequence>
<dbReference type="EMBL" id="CAKXAJ010026325">
    <property type="protein sequence ID" value="CAH2266896.1"/>
    <property type="molecule type" value="Genomic_DNA"/>
</dbReference>
<keyword evidence="1" id="KW-0732">Signal</keyword>
<evidence type="ECO:0000313" key="2">
    <source>
        <dbReference type="EMBL" id="CAH2266896.1"/>
    </source>
</evidence>